<dbReference type="InterPro" id="IPR027417">
    <property type="entry name" value="P-loop_NTPase"/>
</dbReference>
<sequence>MTIFPRGSEWRKWDLHVHSPYSSGYTGTWEQFIEQIKSAECDVIGVNDYFCVAGYKKLVQSVESGDLDLQGKVLFPVVEMRMTDSLQNKHNETKGVRHFNFHIIFNNDPRKLKIDDIESFIKSLQSNDAIIGADYGDKLKLAEKKVSFKEVLKALSKDEKFKSNYLVWLPYDEYGGIDEIDPKSDGWIKENFIKNSDILGSSRQAQIDFFHWKSPLDKKGEPRFSQEEFETWFKDKKPCIKGSDSHDHGYPVGKLRNEKSAAIDKFCWIKTDPTFQGLKQIVNEPEGRVHIGQIPESLKRVNQHPTKVIHSVSVKKREDSKTEEKWFNFDLPINSGMVAIIGNKGSGKSALADIIGLLGNTKRYDKFSFLNDKKFSHKKRGKAQDFQAEMTWNDTKKTKVDTLVESHDASSSERIKYIPQSYLEDICSEVGLSEESAFYSELKSVIFSRIKKSDRLDFDDLDSLLKHRDKEVENRIDQLVSEIKAINRDIAELEGKLSDEHLRELQAHLKVKNEELEAHNSDNVKPTPAPKPEEENEPKPNDDQVTLDSKKQELVSIDNKISEANQQDGAYAREEASLEKIDKQLDNIESYVESALGELAEEFNLLKINVDDVAKLKIDKEELDRRLISVRKSRKDISESIDARKEDSLAAKRDILLTDIASLNEKLSEPQKKYQKYLEDLQLWQSRKDEIIGDAVTIGSQKYYEDQIEKIRNIYPAQKSELCQKRHEKSLGIYREKVQLREHYARYYGSVQDYLDGYPIDNVKNFRIKFDVAISESRFTEEFLKKINQNRSGSFSGMREGTEKVTEFLDKTNFDSVGDVGLFLELIIKALESHNDKPNSVKNQLVKGGTVEDLYNYIFSLEYLNPFYSLKWDDKELGQLSPGERGNLLLIFYLILDQNDIPLVIDQPEENLDNQTVFNTLVPCVKDAKKRRQIILVTHNPNLAVVCDADQIIHAKIHKDQGNEVVYSTGSIENPEMNTKILDVLEGTRPAFNKRDSKYWQIENTVV</sequence>
<dbReference type="InterPro" id="IPR054787">
    <property type="entry name" value="TrlF_ATPase"/>
</dbReference>
<dbReference type="Gene3D" id="3.20.20.140">
    <property type="entry name" value="Metal-dependent hydrolases"/>
    <property type="match status" value="1"/>
</dbReference>
<keyword evidence="2" id="KW-1185">Reference proteome</keyword>
<gene>
    <name evidence="1" type="ORF">ABVT43_16740</name>
</gene>
<evidence type="ECO:0000313" key="1">
    <source>
        <dbReference type="EMBL" id="MET1256791.1"/>
    </source>
</evidence>
<comment type="caution">
    <text evidence="1">The sequence shown here is derived from an EMBL/GenBank/DDBJ whole genome shotgun (WGS) entry which is preliminary data.</text>
</comment>
<dbReference type="InterPro" id="IPR016195">
    <property type="entry name" value="Pol/histidinol_Pase-like"/>
</dbReference>
<dbReference type="SUPFAM" id="SSF89550">
    <property type="entry name" value="PHP domain-like"/>
    <property type="match status" value="1"/>
</dbReference>
<dbReference type="InterPro" id="IPR038729">
    <property type="entry name" value="Rad50/SbcC_AAA"/>
</dbReference>
<dbReference type="NCBIfam" id="NF045780">
    <property type="entry name" value="TrlF_fam_ATP"/>
    <property type="match status" value="1"/>
</dbReference>
<dbReference type="CDD" id="cd00267">
    <property type="entry name" value="ABC_ATPase"/>
    <property type="match status" value="1"/>
</dbReference>
<dbReference type="Pfam" id="PF13476">
    <property type="entry name" value="AAA_23"/>
    <property type="match status" value="1"/>
</dbReference>
<dbReference type="EMBL" id="JBEVCJ010000027">
    <property type="protein sequence ID" value="MET1256791.1"/>
    <property type="molecule type" value="Genomic_DNA"/>
</dbReference>
<name>A0ABV2BXX2_9GAMM</name>
<evidence type="ECO:0000313" key="2">
    <source>
        <dbReference type="Proteomes" id="UP001548189"/>
    </source>
</evidence>
<dbReference type="SUPFAM" id="SSF52540">
    <property type="entry name" value="P-loop containing nucleoside triphosphate hydrolases"/>
    <property type="match status" value="1"/>
</dbReference>
<accession>A0ABV2BXX2</accession>
<organism evidence="1 2">
    <name type="scientific">Aliikangiella maris</name>
    <dbReference type="NCBI Taxonomy" id="3162458"/>
    <lineage>
        <taxon>Bacteria</taxon>
        <taxon>Pseudomonadati</taxon>
        <taxon>Pseudomonadota</taxon>
        <taxon>Gammaproteobacteria</taxon>
        <taxon>Oceanospirillales</taxon>
        <taxon>Pleioneaceae</taxon>
        <taxon>Aliikangiella</taxon>
    </lineage>
</organism>
<protein>
    <submittedName>
        <fullName evidence="1">TrlF family AAA-like ATPase</fullName>
    </submittedName>
</protein>
<dbReference type="Proteomes" id="UP001548189">
    <property type="component" value="Unassembled WGS sequence"/>
</dbReference>
<reference evidence="1 2" key="1">
    <citation type="submission" date="2024-06" db="EMBL/GenBank/DDBJ databases">
        <authorList>
            <person name="Li F."/>
        </authorList>
    </citation>
    <scope>NUCLEOTIDE SEQUENCE [LARGE SCALE GENOMIC DNA]</scope>
    <source>
        <strain evidence="1 2">GXAS 311</strain>
    </source>
</reference>
<dbReference type="Gene3D" id="3.40.50.300">
    <property type="entry name" value="P-loop containing nucleotide triphosphate hydrolases"/>
    <property type="match status" value="2"/>
</dbReference>
<proteinExistence type="predicted"/>